<evidence type="ECO:0000256" key="6">
    <source>
        <dbReference type="RuleBase" id="RU364043"/>
    </source>
</evidence>
<keyword evidence="9" id="KW-1185">Reference proteome</keyword>
<dbReference type="GO" id="GO:0004787">
    <property type="term" value="F:thiamine diphosphate phosphatase activity"/>
    <property type="evidence" value="ECO:0007669"/>
    <property type="project" value="InterPro"/>
</dbReference>
<dbReference type="OrthoDB" id="8594221at2"/>
<dbReference type="PROSITE" id="PS00893">
    <property type="entry name" value="NUDIX_BOX"/>
    <property type="match status" value="1"/>
</dbReference>
<dbReference type="Proteomes" id="UP000053902">
    <property type="component" value="Unassembled WGS sequence"/>
</dbReference>
<dbReference type="Pfam" id="PF00293">
    <property type="entry name" value="NUDIX"/>
    <property type="match status" value="1"/>
</dbReference>
<feature type="domain" description="Nudix hydrolase" evidence="7">
    <location>
        <begin position="2"/>
        <end position="131"/>
    </location>
</feature>
<evidence type="ECO:0000256" key="4">
    <source>
        <dbReference type="ARBA" id="ARBA00015552"/>
    </source>
</evidence>
<dbReference type="HOGENOM" id="CLU_037162_6_1_6"/>
<keyword evidence="6" id="KW-0460">Magnesium</keyword>
<comment type="cofactor">
    <cofactor evidence="1 6">
        <name>Mg(2+)</name>
        <dbReference type="ChEBI" id="CHEBI:18420"/>
    </cofactor>
</comment>
<dbReference type="EMBL" id="CCSF01000001">
    <property type="protein sequence ID" value="CDZ93153.1"/>
    <property type="molecule type" value="Genomic_DNA"/>
</dbReference>
<evidence type="ECO:0000256" key="3">
    <source>
        <dbReference type="ARBA" id="ARBA00011245"/>
    </source>
</evidence>
<sequence length="149" mass="16829">MTWHPHITVATIVEQNGRFLMVEESQAGQQVLNQPAGHLEPNESLQQAAIRETLEETGWEVALSAVVGIYLYTAPSNGVTYQRICFAARPVIHHPERPLDSDITAAHWLSRDELFAEPARWRSELVPRCIDDYLAGSLYSLDILRDPRP</sequence>
<protein>
    <recommendedName>
        <fullName evidence="4 6">Phosphatase NudJ</fullName>
        <ecNumber evidence="6">3.6.1.-</ecNumber>
    </recommendedName>
</protein>
<dbReference type="GO" id="GO:0017111">
    <property type="term" value="F:ribonucleoside triphosphate phosphatase activity"/>
    <property type="evidence" value="ECO:0007669"/>
    <property type="project" value="InterPro"/>
</dbReference>
<dbReference type="RefSeq" id="WP_037021985.1">
    <property type="nucleotide sequence ID" value="NZ_CCSF01000001.1"/>
</dbReference>
<evidence type="ECO:0000256" key="2">
    <source>
        <dbReference type="ARBA" id="ARBA00007608"/>
    </source>
</evidence>
<dbReference type="SUPFAM" id="SSF55811">
    <property type="entry name" value="Nudix"/>
    <property type="match status" value="1"/>
</dbReference>
<dbReference type="EC" id="3.6.1.-" evidence="6"/>
<dbReference type="InterPro" id="IPR033713">
    <property type="entry name" value="NudJ"/>
</dbReference>
<dbReference type="PANTHER" id="PTHR43222">
    <property type="entry name" value="NUDIX HYDROLASE 23"/>
    <property type="match status" value="1"/>
</dbReference>
<name>A0A078LKC1_9PSED</name>
<dbReference type="CDD" id="cd03675">
    <property type="entry name" value="NUDIX_Hydrolase"/>
    <property type="match status" value="1"/>
</dbReference>
<dbReference type="STRING" id="1499686.BN1079_00434"/>
<evidence type="ECO:0000259" key="7">
    <source>
        <dbReference type="PROSITE" id="PS51462"/>
    </source>
</evidence>
<reference evidence="8 9" key="1">
    <citation type="submission" date="2014-07" db="EMBL/GenBank/DDBJ databases">
        <authorList>
            <person name="Urmite Genomes Urmite Genomes"/>
        </authorList>
    </citation>
    <scope>NUCLEOTIDE SEQUENCE [LARGE SCALE GENOMIC DNA]</scope>
    <source>
        <strain evidence="8 9">20_BN</strain>
    </source>
</reference>
<dbReference type="PANTHER" id="PTHR43222:SF11">
    <property type="entry name" value="PHOSPHATASE NUDJ"/>
    <property type="match status" value="1"/>
</dbReference>
<dbReference type="GO" id="GO:0017110">
    <property type="term" value="F:nucleoside diphosphate phosphatase activity"/>
    <property type="evidence" value="ECO:0007669"/>
    <property type="project" value="InterPro"/>
</dbReference>
<dbReference type="InterPro" id="IPR000086">
    <property type="entry name" value="NUDIX_hydrolase_dom"/>
</dbReference>
<keyword evidence="5 6" id="KW-0378">Hydrolase</keyword>
<evidence type="ECO:0000256" key="5">
    <source>
        <dbReference type="ARBA" id="ARBA00022801"/>
    </source>
</evidence>
<gene>
    <name evidence="6" type="primary">nudJ</name>
    <name evidence="8" type="ORF">BN1079_00434</name>
</gene>
<evidence type="ECO:0000256" key="1">
    <source>
        <dbReference type="ARBA" id="ARBA00001946"/>
    </source>
</evidence>
<dbReference type="PROSITE" id="PS51462">
    <property type="entry name" value="NUDIX"/>
    <property type="match status" value="1"/>
</dbReference>
<comment type="subunit">
    <text evidence="3 6">Monomer.</text>
</comment>
<dbReference type="eggNOG" id="COG1051">
    <property type="taxonomic scope" value="Bacteria"/>
</dbReference>
<evidence type="ECO:0000313" key="9">
    <source>
        <dbReference type="Proteomes" id="UP000053902"/>
    </source>
</evidence>
<evidence type="ECO:0000313" key="8">
    <source>
        <dbReference type="EMBL" id="CDZ93153.1"/>
    </source>
</evidence>
<dbReference type="AlphaFoldDB" id="A0A078LKC1"/>
<proteinExistence type="inferred from homology"/>
<dbReference type="InterPro" id="IPR020084">
    <property type="entry name" value="NUDIX_hydrolase_CS"/>
</dbReference>
<organism evidence="8 9">
    <name type="scientific">Pseudomonas saudiphocaensis</name>
    <dbReference type="NCBI Taxonomy" id="1499686"/>
    <lineage>
        <taxon>Bacteria</taxon>
        <taxon>Pseudomonadati</taxon>
        <taxon>Pseudomonadota</taxon>
        <taxon>Gammaproteobacteria</taxon>
        <taxon>Pseudomonadales</taxon>
        <taxon>Pseudomonadaceae</taxon>
        <taxon>Pseudomonas</taxon>
    </lineage>
</organism>
<dbReference type="InterPro" id="IPR015797">
    <property type="entry name" value="NUDIX_hydrolase-like_dom_sf"/>
</dbReference>
<accession>A0A078LKC1</accession>
<comment type="similarity">
    <text evidence="2 6">Belongs to the Nudix hydrolase family. NudJ subfamily.</text>
</comment>
<dbReference type="Gene3D" id="3.90.79.10">
    <property type="entry name" value="Nucleoside Triphosphate Pyrophosphohydrolase"/>
    <property type="match status" value="1"/>
</dbReference>